<dbReference type="Proteomes" id="UP000245647">
    <property type="component" value="Unassembled WGS sequence"/>
</dbReference>
<name>A0A2U2PFG4_9SPHI</name>
<dbReference type="Pfam" id="PF06296">
    <property type="entry name" value="RelE"/>
    <property type="match status" value="1"/>
</dbReference>
<accession>A0A2U2PFG4</accession>
<protein>
    <recommendedName>
        <fullName evidence="3">Addiction module toxin RelE</fullName>
    </recommendedName>
</protein>
<dbReference type="EMBL" id="QEAS01000010">
    <property type="protein sequence ID" value="PWG80145.1"/>
    <property type="molecule type" value="Genomic_DNA"/>
</dbReference>
<comment type="caution">
    <text evidence="1">The sequence shown here is derived from an EMBL/GenBank/DDBJ whole genome shotgun (WGS) entry which is preliminary data.</text>
</comment>
<evidence type="ECO:0000313" key="2">
    <source>
        <dbReference type="Proteomes" id="UP000245647"/>
    </source>
</evidence>
<dbReference type="AlphaFoldDB" id="A0A2U2PFG4"/>
<evidence type="ECO:0008006" key="3">
    <source>
        <dbReference type="Google" id="ProtNLM"/>
    </source>
</evidence>
<sequence>MRVSLRLLMQENFWMNFVEISVIAQKQIKDLRKRYHSIPDDILKLIDSLCKDPANAVSLGKNLYKKRFAIQSKGKGKSGSGRAIYVLYHSSPDQRIVILEVFDKSNKENISAERLEELKKLSKGH</sequence>
<organism evidence="1 2">
    <name type="scientific">Pararcticibacter amylolyticus</name>
    <dbReference type="NCBI Taxonomy" id="2173175"/>
    <lineage>
        <taxon>Bacteria</taxon>
        <taxon>Pseudomonadati</taxon>
        <taxon>Bacteroidota</taxon>
        <taxon>Sphingobacteriia</taxon>
        <taxon>Sphingobacteriales</taxon>
        <taxon>Sphingobacteriaceae</taxon>
        <taxon>Pararcticibacter</taxon>
    </lineage>
</organism>
<proteinExistence type="predicted"/>
<evidence type="ECO:0000313" key="1">
    <source>
        <dbReference type="EMBL" id="PWG80145.1"/>
    </source>
</evidence>
<reference evidence="1 2" key="1">
    <citation type="submission" date="2018-04" db="EMBL/GenBank/DDBJ databases">
        <title>Pedobacter chongqingensis sp. nov., isolated from a rottenly hemp rope.</title>
        <authorList>
            <person name="Cai Y."/>
        </authorList>
    </citation>
    <scope>NUCLEOTIDE SEQUENCE [LARGE SCALE GENOMIC DNA]</scope>
    <source>
        <strain evidence="1 2">FJ4-8</strain>
    </source>
</reference>
<keyword evidence="2" id="KW-1185">Reference proteome</keyword>
<dbReference type="InterPro" id="IPR009387">
    <property type="entry name" value="HigB-2"/>
</dbReference>
<gene>
    <name evidence="1" type="ORF">DDR33_13170</name>
</gene>